<dbReference type="Gramene" id="TuG1812G0300001381.01.T01">
    <property type="protein sequence ID" value="TuG1812G0300001381.01.T01"/>
    <property type="gene ID" value="TuG1812G0300001381.01"/>
</dbReference>
<name>A0A8R7TSX4_TRIUA</name>
<dbReference type="Proteomes" id="UP000015106">
    <property type="component" value="Chromosome 3"/>
</dbReference>
<dbReference type="AlphaFoldDB" id="A0A8R7TSX4"/>
<reference evidence="2" key="3">
    <citation type="submission" date="2022-06" db="UniProtKB">
        <authorList>
            <consortium name="EnsemblPlants"/>
        </authorList>
    </citation>
    <scope>IDENTIFICATION</scope>
</reference>
<proteinExistence type="predicted"/>
<reference evidence="2" key="2">
    <citation type="submission" date="2018-03" db="EMBL/GenBank/DDBJ databases">
        <title>The Triticum urartu genome reveals the dynamic nature of wheat genome evolution.</title>
        <authorList>
            <person name="Ling H."/>
            <person name="Ma B."/>
            <person name="Shi X."/>
            <person name="Liu H."/>
            <person name="Dong L."/>
            <person name="Sun H."/>
            <person name="Cao Y."/>
            <person name="Gao Q."/>
            <person name="Zheng S."/>
            <person name="Li Y."/>
            <person name="Yu Y."/>
            <person name="Du H."/>
            <person name="Qi M."/>
            <person name="Li Y."/>
            <person name="Yu H."/>
            <person name="Cui Y."/>
            <person name="Wang N."/>
            <person name="Chen C."/>
            <person name="Wu H."/>
            <person name="Zhao Y."/>
            <person name="Zhang J."/>
            <person name="Li Y."/>
            <person name="Zhou W."/>
            <person name="Zhang B."/>
            <person name="Hu W."/>
            <person name="Eijk M."/>
            <person name="Tang J."/>
            <person name="Witsenboer H."/>
            <person name="Zhao S."/>
            <person name="Li Z."/>
            <person name="Zhang A."/>
            <person name="Wang D."/>
            <person name="Liang C."/>
        </authorList>
    </citation>
    <scope>NUCLEOTIDE SEQUENCE [LARGE SCALE GENOMIC DNA]</scope>
    <source>
        <strain evidence="2">cv. G1812</strain>
    </source>
</reference>
<dbReference type="EnsemblPlants" id="TuG1812G0300001381.01.T01">
    <property type="protein sequence ID" value="TuG1812G0300001381.01.T01"/>
    <property type="gene ID" value="TuG1812G0300001381.01"/>
</dbReference>
<evidence type="ECO:0000256" key="1">
    <source>
        <dbReference type="SAM" id="MobiDB-lite"/>
    </source>
</evidence>
<organism evidence="2 3">
    <name type="scientific">Triticum urartu</name>
    <name type="common">Red wild einkorn</name>
    <name type="synonym">Crithodium urartu</name>
    <dbReference type="NCBI Taxonomy" id="4572"/>
    <lineage>
        <taxon>Eukaryota</taxon>
        <taxon>Viridiplantae</taxon>
        <taxon>Streptophyta</taxon>
        <taxon>Embryophyta</taxon>
        <taxon>Tracheophyta</taxon>
        <taxon>Spermatophyta</taxon>
        <taxon>Magnoliopsida</taxon>
        <taxon>Liliopsida</taxon>
        <taxon>Poales</taxon>
        <taxon>Poaceae</taxon>
        <taxon>BOP clade</taxon>
        <taxon>Pooideae</taxon>
        <taxon>Triticodae</taxon>
        <taxon>Triticeae</taxon>
        <taxon>Triticinae</taxon>
        <taxon>Triticum</taxon>
    </lineage>
</organism>
<protein>
    <submittedName>
        <fullName evidence="2">Uncharacterized protein</fullName>
    </submittedName>
</protein>
<feature type="region of interest" description="Disordered" evidence="1">
    <location>
        <begin position="1"/>
        <end position="38"/>
    </location>
</feature>
<reference evidence="3" key="1">
    <citation type="journal article" date="2013" name="Nature">
        <title>Draft genome of the wheat A-genome progenitor Triticum urartu.</title>
        <authorList>
            <person name="Ling H.Q."/>
            <person name="Zhao S."/>
            <person name="Liu D."/>
            <person name="Wang J."/>
            <person name="Sun H."/>
            <person name="Zhang C."/>
            <person name="Fan H."/>
            <person name="Li D."/>
            <person name="Dong L."/>
            <person name="Tao Y."/>
            <person name="Gao C."/>
            <person name="Wu H."/>
            <person name="Li Y."/>
            <person name="Cui Y."/>
            <person name="Guo X."/>
            <person name="Zheng S."/>
            <person name="Wang B."/>
            <person name="Yu K."/>
            <person name="Liang Q."/>
            <person name="Yang W."/>
            <person name="Lou X."/>
            <person name="Chen J."/>
            <person name="Feng M."/>
            <person name="Jian J."/>
            <person name="Zhang X."/>
            <person name="Luo G."/>
            <person name="Jiang Y."/>
            <person name="Liu J."/>
            <person name="Wang Z."/>
            <person name="Sha Y."/>
            <person name="Zhang B."/>
            <person name="Wu H."/>
            <person name="Tang D."/>
            <person name="Shen Q."/>
            <person name="Xue P."/>
            <person name="Zou S."/>
            <person name="Wang X."/>
            <person name="Liu X."/>
            <person name="Wang F."/>
            <person name="Yang Y."/>
            <person name="An X."/>
            <person name="Dong Z."/>
            <person name="Zhang K."/>
            <person name="Zhang X."/>
            <person name="Luo M.C."/>
            <person name="Dvorak J."/>
            <person name="Tong Y."/>
            <person name="Wang J."/>
            <person name="Yang H."/>
            <person name="Li Z."/>
            <person name="Wang D."/>
            <person name="Zhang A."/>
            <person name="Wang J."/>
        </authorList>
    </citation>
    <scope>NUCLEOTIDE SEQUENCE</scope>
    <source>
        <strain evidence="3">cv. G1812</strain>
    </source>
</reference>
<sequence length="158" mass="17305">MGAHPCRAGGLRRATGKRRAPRVRSTAEGQKGRHLTHASATWSRLRHLRPRSSPASFHYYQLPFFLNAIAMDDPPSTKVTTKLSCICMHQPVDRLRVSSAGQSITGGGIYTPTATHWPSTARLSYDHLLRSGDLAAGRPARDRQGNFCASIQVESNGQ</sequence>
<evidence type="ECO:0000313" key="3">
    <source>
        <dbReference type="Proteomes" id="UP000015106"/>
    </source>
</evidence>
<evidence type="ECO:0000313" key="2">
    <source>
        <dbReference type="EnsemblPlants" id="TuG1812G0300001381.01.T01"/>
    </source>
</evidence>
<accession>A0A8R7TSX4</accession>
<keyword evidence="3" id="KW-1185">Reference proteome</keyword>